<reference evidence="6" key="1">
    <citation type="journal article" date="2019" name="Int. J. Syst. Evol. Microbiol.">
        <title>The Global Catalogue of Microorganisms (GCM) 10K type strain sequencing project: providing services to taxonomists for standard genome sequencing and annotation.</title>
        <authorList>
            <consortium name="The Broad Institute Genomics Platform"/>
            <consortium name="The Broad Institute Genome Sequencing Center for Infectious Disease"/>
            <person name="Wu L."/>
            <person name="Ma J."/>
        </authorList>
    </citation>
    <scope>NUCLEOTIDE SEQUENCE [LARGE SCALE GENOMIC DNA]</scope>
    <source>
        <strain evidence="6">CGMCC 1.15111</strain>
    </source>
</reference>
<dbReference type="RefSeq" id="WP_189630014.1">
    <property type="nucleotide sequence ID" value="NZ_BNAG01000002.1"/>
</dbReference>
<gene>
    <name evidence="5" type="ORF">GCM10011340_19250</name>
</gene>
<dbReference type="PIRSF" id="PIRSF000105">
    <property type="entry name" value="HCDH"/>
    <property type="match status" value="1"/>
</dbReference>
<feature type="domain" description="3-hydroxyacyl-CoA dehydrogenase NAD binding" evidence="4">
    <location>
        <begin position="4"/>
        <end position="182"/>
    </location>
</feature>
<dbReference type="Proteomes" id="UP000658258">
    <property type="component" value="Unassembled WGS sequence"/>
</dbReference>
<dbReference type="InterPro" id="IPR006180">
    <property type="entry name" value="3-OHacyl-CoA_DH_CS"/>
</dbReference>
<sequence length="297" mass="32169">MENISVIGSGTMGNGIAHVFAQSGFKVNLVDISQEALNRALKTIEKNLDRMLAKEKIDEATKNATLSNITTYTDLKSGVAQADLVVEAATENVNIKLKIFEDLESFTKPECILASNTSSIPITKIGSVTKRADKVIGMHFMNPVPVMKLVEVIRGYATSDAVTQQIMEASKKLGKVPVEVNDYPGFISNRILMPMINEAIISLFEGVAGVEEIDTVMKLGMAHPMGPLQLADFIGLDVCLSIMNVLYEGFGNPKYAPCPLLVNMVTAGYLGVKSGEGFYDWSHGTKDLVVSGQFSKK</sequence>
<feature type="domain" description="3-hydroxyacyl-CoA dehydrogenase C-terminal" evidence="3">
    <location>
        <begin position="185"/>
        <end position="281"/>
    </location>
</feature>
<organism evidence="5 6">
    <name type="scientific">Roseivirga thermotolerans</name>
    <dbReference type="NCBI Taxonomy" id="1758176"/>
    <lineage>
        <taxon>Bacteria</taxon>
        <taxon>Pseudomonadati</taxon>
        <taxon>Bacteroidota</taxon>
        <taxon>Cytophagia</taxon>
        <taxon>Cytophagales</taxon>
        <taxon>Roseivirgaceae</taxon>
        <taxon>Roseivirga</taxon>
    </lineage>
</organism>
<evidence type="ECO:0000313" key="6">
    <source>
        <dbReference type="Proteomes" id="UP000658258"/>
    </source>
</evidence>
<keyword evidence="2" id="KW-0560">Oxidoreductase</keyword>
<evidence type="ECO:0000256" key="2">
    <source>
        <dbReference type="ARBA" id="ARBA00023002"/>
    </source>
</evidence>
<protein>
    <submittedName>
        <fullName evidence="5">3-hydroxybutyryl-CoA dehydrogenase</fullName>
    </submittedName>
</protein>
<dbReference type="InterPro" id="IPR008927">
    <property type="entry name" value="6-PGluconate_DH-like_C_sf"/>
</dbReference>
<dbReference type="Pfam" id="PF02737">
    <property type="entry name" value="3HCDH_N"/>
    <property type="match status" value="1"/>
</dbReference>
<accession>A0ABQ3IA79</accession>
<dbReference type="Gene3D" id="1.10.1040.10">
    <property type="entry name" value="N-(1-d-carboxylethyl)-l-norvaline Dehydrogenase, domain 2"/>
    <property type="match status" value="1"/>
</dbReference>
<dbReference type="Gene3D" id="3.40.50.720">
    <property type="entry name" value="NAD(P)-binding Rossmann-like Domain"/>
    <property type="match status" value="1"/>
</dbReference>
<evidence type="ECO:0000313" key="5">
    <source>
        <dbReference type="EMBL" id="GHE63926.1"/>
    </source>
</evidence>
<dbReference type="PANTHER" id="PTHR48075">
    <property type="entry name" value="3-HYDROXYACYL-COA DEHYDROGENASE FAMILY PROTEIN"/>
    <property type="match status" value="1"/>
</dbReference>
<dbReference type="Pfam" id="PF00725">
    <property type="entry name" value="3HCDH"/>
    <property type="match status" value="1"/>
</dbReference>
<name>A0ABQ3IA79_9BACT</name>
<proteinExistence type="inferred from homology"/>
<dbReference type="EMBL" id="BNAG01000002">
    <property type="protein sequence ID" value="GHE63926.1"/>
    <property type="molecule type" value="Genomic_DNA"/>
</dbReference>
<evidence type="ECO:0000256" key="1">
    <source>
        <dbReference type="ARBA" id="ARBA00009463"/>
    </source>
</evidence>
<evidence type="ECO:0000259" key="3">
    <source>
        <dbReference type="Pfam" id="PF00725"/>
    </source>
</evidence>
<dbReference type="InterPro" id="IPR036291">
    <property type="entry name" value="NAD(P)-bd_dom_sf"/>
</dbReference>
<dbReference type="PROSITE" id="PS00067">
    <property type="entry name" value="3HCDH"/>
    <property type="match status" value="1"/>
</dbReference>
<dbReference type="SUPFAM" id="SSF48179">
    <property type="entry name" value="6-phosphogluconate dehydrogenase C-terminal domain-like"/>
    <property type="match status" value="1"/>
</dbReference>
<dbReference type="InterPro" id="IPR022694">
    <property type="entry name" value="3-OHacyl-CoA_DH"/>
</dbReference>
<evidence type="ECO:0000259" key="4">
    <source>
        <dbReference type="Pfam" id="PF02737"/>
    </source>
</evidence>
<dbReference type="InterPro" id="IPR006176">
    <property type="entry name" value="3-OHacyl-CoA_DH_NAD-bd"/>
</dbReference>
<dbReference type="InterPro" id="IPR013328">
    <property type="entry name" value="6PGD_dom2"/>
</dbReference>
<dbReference type="PANTHER" id="PTHR48075:SF5">
    <property type="entry name" value="3-HYDROXYBUTYRYL-COA DEHYDROGENASE"/>
    <property type="match status" value="1"/>
</dbReference>
<dbReference type="SUPFAM" id="SSF51735">
    <property type="entry name" value="NAD(P)-binding Rossmann-fold domains"/>
    <property type="match status" value="1"/>
</dbReference>
<comment type="caution">
    <text evidence="5">The sequence shown here is derived from an EMBL/GenBank/DDBJ whole genome shotgun (WGS) entry which is preliminary data.</text>
</comment>
<keyword evidence="6" id="KW-1185">Reference proteome</keyword>
<dbReference type="InterPro" id="IPR006108">
    <property type="entry name" value="3HC_DH_C"/>
</dbReference>
<dbReference type="NCBIfam" id="NF004474">
    <property type="entry name" value="PRK05808.1"/>
    <property type="match status" value="1"/>
</dbReference>
<comment type="similarity">
    <text evidence="1">Belongs to the 3-hydroxyacyl-CoA dehydrogenase family.</text>
</comment>